<dbReference type="OrthoDB" id="2135488at2759"/>
<accession>A0A813D8J2</accession>
<dbReference type="SUPFAM" id="SSF51556">
    <property type="entry name" value="Metallo-dependent hydrolases"/>
    <property type="match status" value="1"/>
</dbReference>
<name>A0A813D8J2_POLGL</name>
<protein>
    <recommendedName>
        <fullName evidence="2">Amidohydrolase-related domain-containing protein</fullName>
    </recommendedName>
</protein>
<dbReference type="EMBL" id="CAJNNV010001301">
    <property type="protein sequence ID" value="CAE8584744.1"/>
    <property type="molecule type" value="Genomic_DNA"/>
</dbReference>
<dbReference type="InterPro" id="IPR032466">
    <property type="entry name" value="Metal_Hydrolase"/>
</dbReference>
<feature type="non-terminal residue" evidence="3">
    <location>
        <position position="1"/>
    </location>
</feature>
<evidence type="ECO:0000313" key="3">
    <source>
        <dbReference type="EMBL" id="CAE8584744.1"/>
    </source>
</evidence>
<evidence type="ECO:0000259" key="2">
    <source>
        <dbReference type="Pfam" id="PF04909"/>
    </source>
</evidence>
<comment type="caution">
    <text evidence="3">The sequence shown here is derived from an EMBL/GenBank/DDBJ whole genome shotgun (WGS) entry which is preliminary data.</text>
</comment>
<comment type="similarity">
    <text evidence="1">Belongs to the metallo-dependent hydrolases superfamily.</text>
</comment>
<dbReference type="InterPro" id="IPR052350">
    <property type="entry name" value="Metallo-dep_Lactonases"/>
</dbReference>
<gene>
    <name evidence="3" type="ORF">PGLA1383_LOCUS3670</name>
</gene>
<evidence type="ECO:0000313" key="4">
    <source>
        <dbReference type="Proteomes" id="UP000654075"/>
    </source>
</evidence>
<keyword evidence="4" id="KW-1185">Reference proteome</keyword>
<proteinExistence type="inferred from homology"/>
<dbReference type="AlphaFoldDB" id="A0A813D8J2"/>
<organism evidence="3 4">
    <name type="scientific">Polarella glacialis</name>
    <name type="common">Dinoflagellate</name>
    <dbReference type="NCBI Taxonomy" id="89957"/>
    <lineage>
        <taxon>Eukaryota</taxon>
        <taxon>Sar</taxon>
        <taxon>Alveolata</taxon>
        <taxon>Dinophyceae</taxon>
        <taxon>Suessiales</taxon>
        <taxon>Suessiaceae</taxon>
        <taxon>Polarella</taxon>
    </lineage>
</organism>
<dbReference type="Pfam" id="PF04909">
    <property type="entry name" value="Amidohydro_2"/>
    <property type="match status" value="1"/>
</dbReference>
<feature type="domain" description="Amidohydrolase-related" evidence="2">
    <location>
        <begin position="1"/>
        <end position="204"/>
    </location>
</feature>
<evidence type="ECO:0000256" key="1">
    <source>
        <dbReference type="ARBA" id="ARBA00038310"/>
    </source>
</evidence>
<sequence length="205" mass="22612">VRGIRHSLAWSADPAIFGAEAAAKDGAAAADPAFRRGFALLEKFGFSYDVWMFHEQLAQVADLARAFPGTTIVVNHVAEPLGIGSYSREATFPKWEKGIRELAAASPNVHCKLSGLAMCSTGFRFDERPVPPSSQELAAAWAPYFRVCLEAFGVERCLFASNFPVDKVSCDYTVLWNAFKLIVKDSSDADKRRLFHSNAKALYRM</sequence>
<dbReference type="Proteomes" id="UP000654075">
    <property type="component" value="Unassembled WGS sequence"/>
</dbReference>
<dbReference type="Gene3D" id="3.20.20.140">
    <property type="entry name" value="Metal-dependent hydrolases"/>
    <property type="match status" value="1"/>
</dbReference>
<reference evidence="3" key="1">
    <citation type="submission" date="2021-02" db="EMBL/GenBank/DDBJ databases">
        <authorList>
            <person name="Dougan E. K."/>
            <person name="Rhodes N."/>
            <person name="Thang M."/>
            <person name="Chan C."/>
        </authorList>
    </citation>
    <scope>NUCLEOTIDE SEQUENCE</scope>
</reference>
<dbReference type="GO" id="GO:0016787">
    <property type="term" value="F:hydrolase activity"/>
    <property type="evidence" value="ECO:0007669"/>
    <property type="project" value="InterPro"/>
</dbReference>
<dbReference type="InterPro" id="IPR006680">
    <property type="entry name" value="Amidohydro-rel"/>
</dbReference>
<dbReference type="PANTHER" id="PTHR43569">
    <property type="entry name" value="AMIDOHYDROLASE"/>
    <property type="match status" value="1"/>
</dbReference>
<dbReference type="PANTHER" id="PTHR43569:SF1">
    <property type="entry name" value="BLL3371 PROTEIN"/>
    <property type="match status" value="1"/>
</dbReference>